<dbReference type="InParanoid" id="A0A420XM91"/>
<keyword evidence="4" id="KW-1185">Reference proteome</keyword>
<dbReference type="Pfam" id="PF10756">
    <property type="entry name" value="bPH_6"/>
    <property type="match status" value="1"/>
</dbReference>
<gene>
    <name evidence="3" type="ORF">CLV35_3323</name>
</gene>
<evidence type="ECO:0000259" key="2">
    <source>
        <dbReference type="Pfam" id="PF10756"/>
    </source>
</evidence>
<evidence type="ECO:0000313" key="3">
    <source>
        <dbReference type="EMBL" id="RKS71523.1"/>
    </source>
</evidence>
<comment type="caution">
    <text evidence="3">The sequence shown here is derived from an EMBL/GenBank/DDBJ whole genome shotgun (WGS) entry which is preliminary data.</text>
</comment>
<dbReference type="AlphaFoldDB" id="A0A420XM91"/>
<sequence length="180" mass="19861">MQDASGREVVRSEVSRAFAVIWWVLTGLLLLDVVVRGSWPSGAVAALVLLLTMVGAFAFWWRPEVVADDDAVTLRNPLRDIVVPWARVVAVGGRWTLDIRTERATYTAFAAAPKSRPKRSRRGDEVPTVPTSGITERLSDRWERRRLAGADGPVVVRWRWEVLAPALALVVALVLVAVAT</sequence>
<feature type="transmembrane region" description="Helical" evidence="1">
    <location>
        <begin position="17"/>
        <end position="35"/>
    </location>
</feature>
<organism evidence="3 4">
    <name type="scientific">Motilibacter peucedani</name>
    <dbReference type="NCBI Taxonomy" id="598650"/>
    <lineage>
        <taxon>Bacteria</taxon>
        <taxon>Bacillati</taxon>
        <taxon>Actinomycetota</taxon>
        <taxon>Actinomycetes</taxon>
        <taxon>Motilibacterales</taxon>
        <taxon>Motilibacteraceae</taxon>
        <taxon>Motilibacter</taxon>
    </lineage>
</organism>
<feature type="transmembrane region" description="Helical" evidence="1">
    <location>
        <begin position="162"/>
        <end position="179"/>
    </location>
</feature>
<name>A0A420XM91_9ACTN</name>
<dbReference type="EMBL" id="RBWV01000014">
    <property type="protein sequence ID" value="RKS71523.1"/>
    <property type="molecule type" value="Genomic_DNA"/>
</dbReference>
<keyword evidence="1" id="KW-0812">Transmembrane</keyword>
<dbReference type="InterPro" id="IPR019692">
    <property type="entry name" value="CFP-6_PH"/>
</dbReference>
<accession>A0A420XM91</accession>
<keyword evidence="1" id="KW-1133">Transmembrane helix</keyword>
<proteinExistence type="predicted"/>
<dbReference type="RefSeq" id="WP_121194571.1">
    <property type="nucleotide sequence ID" value="NZ_RBWV01000014.1"/>
</dbReference>
<reference evidence="3 4" key="1">
    <citation type="submission" date="2018-10" db="EMBL/GenBank/DDBJ databases">
        <title>Genomic Encyclopedia of Archaeal and Bacterial Type Strains, Phase II (KMG-II): from individual species to whole genera.</title>
        <authorList>
            <person name="Goeker M."/>
        </authorList>
    </citation>
    <scope>NUCLEOTIDE SEQUENCE [LARGE SCALE GENOMIC DNA]</scope>
    <source>
        <strain evidence="3 4">RP-AC37</strain>
    </source>
</reference>
<feature type="transmembrane region" description="Helical" evidence="1">
    <location>
        <begin position="42"/>
        <end position="61"/>
    </location>
</feature>
<evidence type="ECO:0000313" key="4">
    <source>
        <dbReference type="Proteomes" id="UP000281955"/>
    </source>
</evidence>
<dbReference type="Proteomes" id="UP000281955">
    <property type="component" value="Unassembled WGS sequence"/>
</dbReference>
<evidence type="ECO:0000256" key="1">
    <source>
        <dbReference type="SAM" id="Phobius"/>
    </source>
</evidence>
<dbReference type="OrthoDB" id="5148800at2"/>
<feature type="domain" description="Low molecular weight protein antigen 6 PH" evidence="2">
    <location>
        <begin position="62"/>
        <end position="109"/>
    </location>
</feature>
<protein>
    <submittedName>
        <fullName evidence="3">PH (Pleckstrin Homology) domain-containing protein</fullName>
    </submittedName>
</protein>
<keyword evidence="1" id="KW-0472">Membrane</keyword>